<comment type="caution">
    <text evidence="2">The sequence shown here is derived from an EMBL/GenBank/DDBJ whole genome shotgun (WGS) entry which is preliminary data.</text>
</comment>
<reference evidence="2 3" key="1">
    <citation type="submission" date="2021-06" db="EMBL/GenBank/DDBJ databases">
        <authorList>
            <person name="Sun Q."/>
            <person name="Li D."/>
        </authorList>
    </citation>
    <scope>NUCLEOTIDE SEQUENCE [LARGE SCALE GENOMIC DNA]</scope>
    <source>
        <strain evidence="2 3">MSJ-5</strain>
    </source>
</reference>
<dbReference type="Proteomes" id="UP000779508">
    <property type="component" value="Unassembled WGS sequence"/>
</dbReference>
<protein>
    <submittedName>
        <fullName evidence="2">Helix-turn-helix domain-containing protein</fullName>
    </submittedName>
</protein>
<proteinExistence type="predicted"/>
<dbReference type="RefSeq" id="WP_216417101.1">
    <property type="nucleotide sequence ID" value="NZ_JAHLQK010000004.1"/>
</dbReference>
<accession>A0ABS6G2X1</accession>
<gene>
    <name evidence="2" type="ORF">KQI88_10435</name>
</gene>
<organism evidence="2 3">
    <name type="scientific">Alkaliphilus flagellatus</name>
    <dbReference type="NCBI Taxonomy" id="2841507"/>
    <lineage>
        <taxon>Bacteria</taxon>
        <taxon>Bacillati</taxon>
        <taxon>Bacillota</taxon>
        <taxon>Clostridia</taxon>
        <taxon>Peptostreptococcales</taxon>
        <taxon>Natronincolaceae</taxon>
        <taxon>Alkaliphilus</taxon>
    </lineage>
</organism>
<evidence type="ECO:0000313" key="3">
    <source>
        <dbReference type="Proteomes" id="UP000779508"/>
    </source>
</evidence>
<feature type="domain" description="Helix-turn-helix" evidence="1">
    <location>
        <begin position="4"/>
        <end position="52"/>
    </location>
</feature>
<name>A0ABS6G2X1_9FIRM</name>
<dbReference type="InterPro" id="IPR041657">
    <property type="entry name" value="HTH_17"/>
</dbReference>
<sequence length="55" mass="6802">MADWITESELCEWLQITPVTAWRWRKEGMPYIGSRKSIRYNKEEIEKWLKEKTKK</sequence>
<evidence type="ECO:0000259" key="1">
    <source>
        <dbReference type="Pfam" id="PF12728"/>
    </source>
</evidence>
<evidence type="ECO:0000313" key="2">
    <source>
        <dbReference type="EMBL" id="MBU5676836.1"/>
    </source>
</evidence>
<dbReference type="EMBL" id="JAHLQK010000004">
    <property type="protein sequence ID" value="MBU5676836.1"/>
    <property type="molecule type" value="Genomic_DNA"/>
</dbReference>
<dbReference type="Pfam" id="PF12728">
    <property type="entry name" value="HTH_17"/>
    <property type="match status" value="1"/>
</dbReference>
<keyword evidence="3" id="KW-1185">Reference proteome</keyword>